<dbReference type="Proteomes" id="UP000001208">
    <property type="component" value="Chromosome"/>
</dbReference>
<keyword evidence="2" id="KW-1185">Reference proteome</keyword>
<protein>
    <recommendedName>
        <fullName evidence="3">Cyclase/dehydrase</fullName>
    </recommendedName>
</protein>
<proteinExistence type="predicted"/>
<sequence>MKVEGTCSGQVILQSDLENTFQYLSDHEKIIMFNPLCKRVTPTGLDNVYQWDFEVADPKGHPMRLIFFVEQNEQPVLALPEHHRNTPSHELPAHVINEHKVGNQIIWSEYPVKINGKMPDEHTFIGQAHGSMDLKKVDEHRTRVGVNIKVHIDFQVPALFRIFPEPIFKVMAETAMSVSMQNVSKKMLENISRDFHCSLLGETNFGAARSR</sequence>
<name>B3QTG6_CHLT3</name>
<accession>B3QTG6</accession>
<organism evidence="1 2">
    <name type="scientific">Chloroherpeton thalassium (strain ATCC 35110 / GB-78)</name>
    <dbReference type="NCBI Taxonomy" id="517418"/>
    <lineage>
        <taxon>Bacteria</taxon>
        <taxon>Pseudomonadati</taxon>
        <taxon>Chlorobiota</taxon>
        <taxon>Chlorobiia</taxon>
        <taxon>Chlorobiales</taxon>
        <taxon>Chloroherpetonaceae</taxon>
        <taxon>Chloroherpeton</taxon>
    </lineage>
</organism>
<dbReference type="InterPro" id="IPR018971">
    <property type="entry name" value="DUF1997"/>
</dbReference>
<reference evidence="1 2" key="1">
    <citation type="submission" date="2008-06" db="EMBL/GenBank/DDBJ databases">
        <title>Complete sequence of Chloroherpeton thalassium ATCC 35110.</title>
        <authorList>
            <consortium name="US DOE Joint Genome Institute"/>
            <person name="Lucas S."/>
            <person name="Copeland A."/>
            <person name="Lapidus A."/>
            <person name="Glavina del Rio T."/>
            <person name="Dalin E."/>
            <person name="Tice H."/>
            <person name="Bruce D."/>
            <person name="Goodwin L."/>
            <person name="Pitluck S."/>
            <person name="Schmutz J."/>
            <person name="Larimer F."/>
            <person name="Land M."/>
            <person name="Hauser L."/>
            <person name="Kyrpides N."/>
            <person name="Mikhailova N."/>
            <person name="Liu Z."/>
            <person name="Li T."/>
            <person name="Zhao F."/>
            <person name="Overmann J."/>
            <person name="Bryant D.A."/>
            <person name="Richardson P."/>
        </authorList>
    </citation>
    <scope>NUCLEOTIDE SEQUENCE [LARGE SCALE GENOMIC DNA]</scope>
    <source>
        <strain evidence="2">ATCC 35110 / GB-78</strain>
    </source>
</reference>
<evidence type="ECO:0000313" key="1">
    <source>
        <dbReference type="EMBL" id="ACF12712.1"/>
    </source>
</evidence>
<dbReference type="STRING" id="517418.Ctha_0241"/>
<dbReference type="OrthoDB" id="597386at2"/>
<dbReference type="Pfam" id="PF09366">
    <property type="entry name" value="DUF1997"/>
    <property type="match status" value="1"/>
</dbReference>
<dbReference type="EMBL" id="CP001100">
    <property type="protein sequence ID" value="ACF12712.1"/>
    <property type="molecule type" value="Genomic_DNA"/>
</dbReference>
<evidence type="ECO:0008006" key="3">
    <source>
        <dbReference type="Google" id="ProtNLM"/>
    </source>
</evidence>
<evidence type="ECO:0000313" key="2">
    <source>
        <dbReference type="Proteomes" id="UP000001208"/>
    </source>
</evidence>
<gene>
    <name evidence="1" type="ordered locus">Ctha_0241</name>
</gene>
<dbReference type="HOGENOM" id="CLU_1346900_0_0_10"/>
<dbReference type="AlphaFoldDB" id="B3QTG6"/>
<dbReference type="InterPro" id="IPR023393">
    <property type="entry name" value="START-like_dom_sf"/>
</dbReference>
<dbReference type="KEGG" id="cts:Ctha_0241"/>
<dbReference type="RefSeq" id="WP_012498796.1">
    <property type="nucleotide sequence ID" value="NC_011026.1"/>
</dbReference>
<dbReference type="Gene3D" id="3.30.530.20">
    <property type="match status" value="1"/>
</dbReference>
<dbReference type="eggNOG" id="ENOG502ZCKU">
    <property type="taxonomic scope" value="Bacteria"/>
</dbReference>